<protein>
    <submittedName>
        <fullName evidence="2">Uncharacterized protein</fullName>
    </submittedName>
</protein>
<dbReference type="EMBL" id="JACKVH010000022">
    <property type="protein sequence ID" value="MCV7381584.1"/>
    <property type="molecule type" value="Genomic_DNA"/>
</dbReference>
<keyword evidence="1" id="KW-1133">Transmembrane helix</keyword>
<name>A0AA41XTL2_9MYCO</name>
<organism evidence="2 3">
    <name type="scientific">Mycobacterium alsense</name>
    <dbReference type="NCBI Taxonomy" id="324058"/>
    <lineage>
        <taxon>Bacteria</taxon>
        <taxon>Bacillati</taxon>
        <taxon>Actinomycetota</taxon>
        <taxon>Actinomycetes</taxon>
        <taxon>Mycobacteriales</taxon>
        <taxon>Mycobacteriaceae</taxon>
        <taxon>Mycobacterium</taxon>
    </lineage>
</organism>
<keyword evidence="1" id="KW-0472">Membrane</keyword>
<evidence type="ECO:0000313" key="3">
    <source>
        <dbReference type="Proteomes" id="UP001141650"/>
    </source>
</evidence>
<reference evidence="2" key="1">
    <citation type="submission" date="2020-07" db="EMBL/GenBank/DDBJ databases">
        <authorList>
            <person name="Pettersson B.M.F."/>
            <person name="Behra P.R.K."/>
            <person name="Ramesh M."/>
            <person name="Das S."/>
            <person name="Dasgupta S."/>
            <person name="Kirsebom L.A."/>
        </authorList>
    </citation>
    <scope>NUCLEOTIDE SEQUENCE</scope>
    <source>
        <strain evidence="2">CCUG 55640</strain>
    </source>
</reference>
<gene>
    <name evidence="2" type="ORF">H7K38_23500</name>
</gene>
<proteinExistence type="predicted"/>
<dbReference type="Proteomes" id="UP001141650">
    <property type="component" value="Unassembled WGS sequence"/>
</dbReference>
<keyword evidence="1" id="KW-0812">Transmembrane</keyword>
<reference evidence="2" key="2">
    <citation type="journal article" date="2022" name="BMC Genomics">
        <title>Comparative genome analysis of mycobacteria focusing on tRNA and non-coding RNA.</title>
        <authorList>
            <person name="Behra P.R.K."/>
            <person name="Pettersson B.M.F."/>
            <person name="Ramesh M."/>
            <person name="Das S."/>
            <person name="Dasgupta S."/>
            <person name="Kirsebom L.A."/>
        </authorList>
    </citation>
    <scope>NUCLEOTIDE SEQUENCE</scope>
    <source>
        <strain evidence="2">CCUG 55640</strain>
    </source>
</reference>
<evidence type="ECO:0000256" key="1">
    <source>
        <dbReference type="SAM" id="Phobius"/>
    </source>
</evidence>
<feature type="transmembrane region" description="Helical" evidence="1">
    <location>
        <begin position="7"/>
        <end position="25"/>
    </location>
</feature>
<comment type="caution">
    <text evidence="2">The sequence shown here is derived from an EMBL/GenBank/DDBJ whole genome shotgun (WGS) entry which is preliminary data.</text>
</comment>
<dbReference type="RefSeq" id="WP_158086793.1">
    <property type="nucleotide sequence ID" value="NZ_JACKVH010000022.1"/>
</dbReference>
<sequence length="58" mass="6074">MTDKTRYVLYVVFGLLVWFGGSPLAGGALGMVIAVIGGAIFGWGASSLLCLAMGRPRR</sequence>
<feature type="transmembrane region" description="Helical" evidence="1">
    <location>
        <begin position="31"/>
        <end position="52"/>
    </location>
</feature>
<accession>A0AA41XTL2</accession>
<evidence type="ECO:0000313" key="2">
    <source>
        <dbReference type="EMBL" id="MCV7381584.1"/>
    </source>
</evidence>
<dbReference type="AlphaFoldDB" id="A0AA41XTL2"/>